<keyword evidence="2 6" id="KW-0808">Transferase</keyword>
<feature type="binding site" evidence="6">
    <location>
        <position position="67"/>
    </location>
    <ligand>
        <name>(6R)-10-formyltetrahydrofolate</name>
        <dbReference type="ChEBI" id="CHEBI:195366"/>
    </ligand>
</feature>
<accession>A0A1C7PDG3</accession>
<dbReference type="InterPro" id="IPR002376">
    <property type="entry name" value="Formyl_transf_N"/>
</dbReference>
<dbReference type="GO" id="GO:0004644">
    <property type="term" value="F:phosphoribosylglycinamide formyltransferase activity"/>
    <property type="evidence" value="ECO:0007669"/>
    <property type="project" value="UniProtKB-UniRule"/>
</dbReference>
<evidence type="ECO:0000256" key="1">
    <source>
        <dbReference type="ARBA" id="ARBA00005054"/>
    </source>
</evidence>
<keyword evidence="9" id="KW-1185">Reference proteome</keyword>
<dbReference type="AlphaFoldDB" id="A0A1C7PDG3"/>
<evidence type="ECO:0000313" key="9">
    <source>
        <dbReference type="Proteomes" id="UP000176204"/>
    </source>
</evidence>
<comment type="similarity">
    <text evidence="4 6">Belongs to the GART family.</text>
</comment>
<dbReference type="InterPro" id="IPR001555">
    <property type="entry name" value="GART_AS"/>
</dbReference>
<dbReference type="STRING" id="1679444.PYTT_0800"/>
<protein>
    <recommendedName>
        <fullName evidence="6">Phosphoribosylglycinamide formyltransferase</fullName>
        <ecNumber evidence="6">2.1.2.2</ecNumber>
    </recommendedName>
    <alternativeName>
        <fullName evidence="6">5'-phosphoribosylglycinamide transformylase</fullName>
    </alternativeName>
    <alternativeName>
        <fullName evidence="6">GAR transformylase</fullName>
        <shortName evidence="6">GART</shortName>
    </alternativeName>
</protein>
<dbReference type="PATRIC" id="fig|1679444.3.peg.2204"/>
<dbReference type="GO" id="GO:0005829">
    <property type="term" value="C:cytosol"/>
    <property type="evidence" value="ECO:0007669"/>
    <property type="project" value="TreeGrafter"/>
</dbReference>
<dbReference type="InterPro" id="IPR036477">
    <property type="entry name" value="Formyl_transf_N_sf"/>
</dbReference>
<feature type="binding site" evidence="6">
    <location>
        <begin position="14"/>
        <end position="16"/>
    </location>
    <ligand>
        <name>N(1)-(5-phospho-beta-D-ribosyl)glycinamide</name>
        <dbReference type="ChEBI" id="CHEBI:143788"/>
    </ligand>
</feature>
<dbReference type="PANTHER" id="PTHR43369">
    <property type="entry name" value="PHOSPHORIBOSYLGLYCINAMIDE FORMYLTRANSFERASE"/>
    <property type="match status" value="1"/>
</dbReference>
<evidence type="ECO:0000256" key="4">
    <source>
        <dbReference type="ARBA" id="ARBA00038440"/>
    </source>
</evidence>
<evidence type="ECO:0000256" key="2">
    <source>
        <dbReference type="ARBA" id="ARBA00022679"/>
    </source>
</evidence>
<gene>
    <name evidence="6" type="primary">purN</name>
    <name evidence="8" type="ORF">PYTT_0800</name>
</gene>
<evidence type="ECO:0000259" key="7">
    <source>
        <dbReference type="Pfam" id="PF00551"/>
    </source>
</evidence>
<feature type="site" description="Raises pKa of active site His" evidence="6">
    <location>
        <position position="149"/>
    </location>
</feature>
<comment type="catalytic activity">
    <reaction evidence="5 6">
        <text>N(1)-(5-phospho-beta-D-ribosyl)glycinamide + (6R)-10-formyltetrahydrofolate = N(2)-formyl-N(1)-(5-phospho-beta-D-ribosyl)glycinamide + (6S)-5,6,7,8-tetrahydrofolate + H(+)</text>
        <dbReference type="Rhea" id="RHEA:15053"/>
        <dbReference type="ChEBI" id="CHEBI:15378"/>
        <dbReference type="ChEBI" id="CHEBI:57453"/>
        <dbReference type="ChEBI" id="CHEBI:143788"/>
        <dbReference type="ChEBI" id="CHEBI:147286"/>
        <dbReference type="ChEBI" id="CHEBI:195366"/>
        <dbReference type="EC" id="2.1.2.2"/>
    </reaction>
</comment>
<reference evidence="9" key="1">
    <citation type="submission" date="2016-09" db="EMBL/GenBank/DDBJ databases">
        <authorList>
            <person name="Koehorst J."/>
        </authorList>
    </citation>
    <scope>NUCLEOTIDE SEQUENCE [LARGE SCALE GENOMIC DNA]</scope>
</reference>
<organism evidence="8 9">
    <name type="scientific">Akkermansia glycaniphila</name>
    <dbReference type="NCBI Taxonomy" id="1679444"/>
    <lineage>
        <taxon>Bacteria</taxon>
        <taxon>Pseudomonadati</taxon>
        <taxon>Verrucomicrobiota</taxon>
        <taxon>Verrucomicrobiia</taxon>
        <taxon>Verrucomicrobiales</taxon>
        <taxon>Akkermansiaceae</taxon>
        <taxon>Akkermansia</taxon>
    </lineage>
</organism>
<comment type="function">
    <text evidence="6">Catalyzes the transfer of a formyl group from 10-formyltetrahydrofolate to 5-phospho-ribosyl-glycinamide (GAR), producing 5-phospho-ribosyl-N-formylglycinamide (FGAR) and tetrahydrofolate.</text>
</comment>
<keyword evidence="3 6" id="KW-0658">Purine biosynthesis</keyword>
<dbReference type="GO" id="GO:0006189">
    <property type="term" value="P:'de novo' IMP biosynthetic process"/>
    <property type="evidence" value="ECO:0007669"/>
    <property type="project" value="UniProtKB-UniRule"/>
</dbReference>
<sequence>MTKARLAVLGSGSGSNCQSIFDAIDQGTLDAEVVLVLSDHENAYILERARKRGVPVELLDCGGFKNRFPDESQAALAAKLKGLGVDLVCLAGFMRLVKAPLLEAFPRRILNIHPSLLPAFPGVEAWKQALEAGEKEAGCTVHYVDAGMDTGEIVLQARVPVLPDDSPESLHARIQEQEHVLYPAAIRKVMGME</sequence>
<proteinExistence type="inferred from homology"/>
<dbReference type="InterPro" id="IPR004607">
    <property type="entry name" value="GART"/>
</dbReference>
<dbReference type="CDD" id="cd08645">
    <property type="entry name" value="FMT_core_GART"/>
    <property type="match status" value="1"/>
</dbReference>
<dbReference type="KEGG" id="agl:PYTT_0800"/>
<evidence type="ECO:0000313" key="8">
    <source>
        <dbReference type="EMBL" id="SEH79492.1"/>
    </source>
</evidence>
<dbReference type="RefSeq" id="WP_067773640.1">
    <property type="nucleotide sequence ID" value="NZ_LIGX01000013.1"/>
</dbReference>
<dbReference type="PANTHER" id="PTHR43369:SF2">
    <property type="entry name" value="PHOSPHORIBOSYLGLYCINAMIDE FORMYLTRANSFERASE"/>
    <property type="match status" value="1"/>
</dbReference>
<feature type="binding site" evidence="6">
    <location>
        <begin position="94"/>
        <end position="97"/>
    </location>
    <ligand>
        <name>(6R)-10-formyltetrahydrofolate</name>
        <dbReference type="ChEBI" id="CHEBI:195366"/>
    </ligand>
</feature>
<evidence type="ECO:0000256" key="6">
    <source>
        <dbReference type="HAMAP-Rule" id="MF_01930"/>
    </source>
</evidence>
<dbReference type="SUPFAM" id="SSF53328">
    <property type="entry name" value="Formyltransferase"/>
    <property type="match status" value="1"/>
</dbReference>
<dbReference type="OrthoDB" id="9806170at2"/>
<evidence type="ECO:0000256" key="5">
    <source>
        <dbReference type="ARBA" id="ARBA00047664"/>
    </source>
</evidence>
<dbReference type="HAMAP" id="MF_01930">
    <property type="entry name" value="PurN"/>
    <property type="match status" value="1"/>
</dbReference>
<feature type="binding site" evidence="6">
    <location>
        <position position="111"/>
    </location>
    <ligand>
        <name>(6R)-10-formyltetrahydrofolate</name>
        <dbReference type="ChEBI" id="CHEBI:195366"/>
    </ligand>
</feature>
<feature type="active site" description="Proton donor" evidence="6">
    <location>
        <position position="113"/>
    </location>
</feature>
<dbReference type="Pfam" id="PF00551">
    <property type="entry name" value="Formyl_trans_N"/>
    <property type="match status" value="1"/>
</dbReference>
<dbReference type="NCBIfam" id="TIGR00639">
    <property type="entry name" value="PurN"/>
    <property type="match status" value="1"/>
</dbReference>
<dbReference type="EMBL" id="LT629973">
    <property type="protein sequence ID" value="SEH79492.1"/>
    <property type="molecule type" value="Genomic_DNA"/>
</dbReference>
<feature type="domain" description="Formyl transferase N-terminal" evidence="7">
    <location>
        <begin position="5"/>
        <end position="186"/>
    </location>
</feature>
<dbReference type="Proteomes" id="UP000176204">
    <property type="component" value="Chromosome I"/>
</dbReference>
<dbReference type="Gene3D" id="3.40.50.170">
    <property type="entry name" value="Formyl transferase, N-terminal domain"/>
    <property type="match status" value="1"/>
</dbReference>
<dbReference type="UniPathway" id="UPA00074">
    <property type="reaction ID" value="UER00126"/>
</dbReference>
<evidence type="ECO:0000256" key="3">
    <source>
        <dbReference type="ARBA" id="ARBA00022755"/>
    </source>
</evidence>
<dbReference type="EC" id="2.1.2.2" evidence="6"/>
<comment type="pathway">
    <text evidence="1 6">Purine metabolism; IMP biosynthesis via de novo pathway; N(2)-formyl-N(1)-(5-phospho-D-ribosyl)glycinamide from N(1)-(5-phospho-D-ribosyl)glycinamide (10-formyl THF route): step 1/1.</text>
</comment>
<name>A0A1C7PDG3_9BACT</name>
<dbReference type="PROSITE" id="PS00373">
    <property type="entry name" value="GART"/>
    <property type="match status" value="1"/>
</dbReference>